<evidence type="ECO:0000313" key="2">
    <source>
        <dbReference type="EMBL" id="CAL0305750.1"/>
    </source>
</evidence>
<evidence type="ECO:0000259" key="1">
    <source>
        <dbReference type="Pfam" id="PF00561"/>
    </source>
</evidence>
<keyword evidence="3" id="KW-1185">Reference proteome</keyword>
<dbReference type="PANTHER" id="PTHR43139">
    <property type="entry name" value="SI:DKEY-122A22.2"/>
    <property type="match status" value="1"/>
</dbReference>
<gene>
    <name evidence="2" type="ORF">LLUT_LOCUS6810</name>
</gene>
<evidence type="ECO:0000313" key="3">
    <source>
        <dbReference type="Proteomes" id="UP001497480"/>
    </source>
</evidence>
<dbReference type="PRINTS" id="PR00111">
    <property type="entry name" value="ABHYDROLASE"/>
</dbReference>
<dbReference type="InterPro" id="IPR029058">
    <property type="entry name" value="AB_hydrolase_fold"/>
</dbReference>
<sequence>MVWETHFYYFVGSSSYSHYQSINMLTSLYSGYLRRCFKAAGLSSQSIAIDEETTLHFWSPTKKSTNQATLNKKPSLVLIHGFGAMALWQWRPQVELFSRHFNVYVPDLVFFGRSTTKSSERSEKFQAVCVGKLMEKLEVQKFHVVGTSYGGFVAYNLATILGKEKVEKVVIGSSGINMKKSDNVSLLERAEVDKVEDLLLPSSPQRFRKLMNFCVSSKPFHVPDFFLKDFLKTLYSENKKEKVELLHGISLGREDTSNISPLQQEVLIIWGENDQLFPVQMAHELKEVISKKARLELIKEASHAPQMEKPREFNNVILKFLQESP</sequence>
<dbReference type="PANTHER" id="PTHR43139:SF52">
    <property type="entry name" value="SI:DKEY-122A22.2"/>
    <property type="match status" value="1"/>
</dbReference>
<proteinExistence type="predicted"/>
<organism evidence="2 3">
    <name type="scientific">Lupinus luteus</name>
    <name type="common">European yellow lupine</name>
    <dbReference type="NCBI Taxonomy" id="3873"/>
    <lineage>
        <taxon>Eukaryota</taxon>
        <taxon>Viridiplantae</taxon>
        <taxon>Streptophyta</taxon>
        <taxon>Embryophyta</taxon>
        <taxon>Tracheophyta</taxon>
        <taxon>Spermatophyta</taxon>
        <taxon>Magnoliopsida</taxon>
        <taxon>eudicotyledons</taxon>
        <taxon>Gunneridae</taxon>
        <taxon>Pentapetalae</taxon>
        <taxon>rosids</taxon>
        <taxon>fabids</taxon>
        <taxon>Fabales</taxon>
        <taxon>Fabaceae</taxon>
        <taxon>Papilionoideae</taxon>
        <taxon>50 kb inversion clade</taxon>
        <taxon>genistoids sensu lato</taxon>
        <taxon>core genistoids</taxon>
        <taxon>Genisteae</taxon>
        <taxon>Lupinus</taxon>
    </lineage>
</organism>
<dbReference type="Gene3D" id="3.40.50.1820">
    <property type="entry name" value="alpha/beta hydrolase"/>
    <property type="match status" value="1"/>
</dbReference>
<dbReference type="InterPro" id="IPR000073">
    <property type="entry name" value="AB_hydrolase_1"/>
</dbReference>
<name>A0AAV1W915_LUPLU</name>
<reference evidence="2 3" key="1">
    <citation type="submission" date="2024-03" db="EMBL/GenBank/DDBJ databases">
        <authorList>
            <person name="Martinez-Hernandez J."/>
        </authorList>
    </citation>
    <scope>NUCLEOTIDE SEQUENCE [LARGE SCALE GENOMIC DNA]</scope>
</reference>
<dbReference type="Proteomes" id="UP001497480">
    <property type="component" value="Unassembled WGS sequence"/>
</dbReference>
<dbReference type="SUPFAM" id="SSF53474">
    <property type="entry name" value="alpha/beta-Hydrolases"/>
    <property type="match status" value="1"/>
</dbReference>
<dbReference type="EMBL" id="CAXHTB010000004">
    <property type="protein sequence ID" value="CAL0305750.1"/>
    <property type="molecule type" value="Genomic_DNA"/>
</dbReference>
<dbReference type="AlphaFoldDB" id="A0AAV1W915"/>
<dbReference type="InterPro" id="IPR052370">
    <property type="entry name" value="Meta-cleavage_hydrolase"/>
</dbReference>
<comment type="caution">
    <text evidence="2">The sequence shown here is derived from an EMBL/GenBank/DDBJ whole genome shotgun (WGS) entry which is preliminary data.</text>
</comment>
<dbReference type="Pfam" id="PF00561">
    <property type="entry name" value="Abhydrolase_1"/>
    <property type="match status" value="1"/>
</dbReference>
<accession>A0AAV1W915</accession>
<protein>
    <recommendedName>
        <fullName evidence="1">AB hydrolase-1 domain-containing protein</fullName>
    </recommendedName>
</protein>
<feature type="domain" description="AB hydrolase-1" evidence="1">
    <location>
        <begin position="74"/>
        <end position="310"/>
    </location>
</feature>